<feature type="region of interest" description="Disordered" evidence="2">
    <location>
        <begin position="228"/>
        <end position="336"/>
    </location>
</feature>
<dbReference type="EMBL" id="FN649726">
    <property type="protein sequence ID" value="CBN76731.1"/>
    <property type="molecule type" value="Genomic_DNA"/>
</dbReference>
<protein>
    <submittedName>
        <fullName evidence="3">Uncharacterized protein</fullName>
    </submittedName>
</protein>
<evidence type="ECO:0000256" key="1">
    <source>
        <dbReference type="SAM" id="Coils"/>
    </source>
</evidence>
<feature type="compositionally biased region" description="Basic and acidic residues" evidence="2">
    <location>
        <begin position="427"/>
        <end position="448"/>
    </location>
</feature>
<dbReference type="OrthoDB" id="10392607at2759"/>
<keyword evidence="4" id="KW-1185">Reference proteome</keyword>
<evidence type="ECO:0000313" key="3">
    <source>
        <dbReference type="EMBL" id="CBN76731.1"/>
    </source>
</evidence>
<name>D8LBM2_ECTSI</name>
<feature type="coiled-coil region" evidence="1">
    <location>
        <begin position="80"/>
        <end position="114"/>
    </location>
</feature>
<feature type="compositionally biased region" description="Basic and acidic residues" evidence="2">
    <location>
        <begin position="379"/>
        <end position="392"/>
    </location>
</feature>
<feature type="region of interest" description="Disordered" evidence="2">
    <location>
        <begin position="114"/>
        <end position="174"/>
    </location>
</feature>
<reference evidence="3 4" key="1">
    <citation type="journal article" date="2010" name="Nature">
        <title>The Ectocarpus genome and the independent evolution of multicellularity in brown algae.</title>
        <authorList>
            <person name="Cock J.M."/>
            <person name="Sterck L."/>
            <person name="Rouze P."/>
            <person name="Scornet D."/>
            <person name="Allen A.E."/>
            <person name="Amoutzias G."/>
            <person name="Anthouard V."/>
            <person name="Artiguenave F."/>
            <person name="Aury J.M."/>
            <person name="Badger J.H."/>
            <person name="Beszteri B."/>
            <person name="Billiau K."/>
            <person name="Bonnet E."/>
            <person name="Bothwell J.H."/>
            <person name="Bowler C."/>
            <person name="Boyen C."/>
            <person name="Brownlee C."/>
            <person name="Carrano C.J."/>
            <person name="Charrier B."/>
            <person name="Cho G.Y."/>
            <person name="Coelho S.M."/>
            <person name="Collen J."/>
            <person name="Corre E."/>
            <person name="Da Silva C."/>
            <person name="Delage L."/>
            <person name="Delaroque N."/>
            <person name="Dittami S.M."/>
            <person name="Doulbeau S."/>
            <person name="Elias M."/>
            <person name="Farnham G."/>
            <person name="Gachon C.M."/>
            <person name="Gschloessl B."/>
            <person name="Heesch S."/>
            <person name="Jabbari K."/>
            <person name="Jubin C."/>
            <person name="Kawai H."/>
            <person name="Kimura K."/>
            <person name="Kloareg B."/>
            <person name="Kupper F.C."/>
            <person name="Lang D."/>
            <person name="Le Bail A."/>
            <person name="Leblanc C."/>
            <person name="Lerouge P."/>
            <person name="Lohr M."/>
            <person name="Lopez P.J."/>
            <person name="Martens C."/>
            <person name="Maumus F."/>
            <person name="Michel G."/>
            <person name="Miranda-Saavedra D."/>
            <person name="Morales J."/>
            <person name="Moreau H."/>
            <person name="Motomura T."/>
            <person name="Nagasato C."/>
            <person name="Napoli C.A."/>
            <person name="Nelson D.R."/>
            <person name="Nyvall-Collen P."/>
            <person name="Peters A.F."/>
            <person name="Pommier C."/>
            <person name="Potin P."/>
            <person name="Poulain J."/>
            <person name="Quesneville H."/>
            <person name="Read B."/>
            <person name="Rensing S.A."/>
            <person name="Ritter A."/>
            <person name="Rousvoal S."/>
            <person name="Samanta M."/>
            <person name="Samson G."/>
            <person name="Schroeder D.C."/>
            <person name="Segurens B."/>
            <person name="Strittmatter M."/>
            <person name="Tonon T."/>
            <person name="Tregear J.W."/>
            <person name="Valentin K."/>
            <person name="von Dassow P."/>
            <person name="Yamagishi T."/>
            <person name="Van de Peer Y."/>
            <person name="Wincker P."/>
        </authorList>
    </citation>
    <scope>NUCLEOTIDE SEQUENCE [LARGE SCALE GENOMIC DNA]</scope>
    <source>
        <strain evidence="4">Ec32 / CCAP1310/4</strain>
    </source>
</reference>
<feature type="compositionally biased region" description="Basic and acidic residues" evidence="2">
    <location>
        <begin position="114"/>
        <end position="124"/>
    </location>
</feature>
<dbReference type="Proteomes" id="UP000002630">
    <property type="component" value="Linkage Group LG01"/>
</dbReference>
<feature type="coiled-coil region" evidence="1">
    <location>
        <begin position="346"/>
        <end position="373"/>
    </location>
</feature>
<accession>D8LBM2</accession>
<dbReference type="EMBL" id="FN647682">
    <property type="protein sequence ID" value="CBN76731.1"/>
    <property type="molecule type" value="Genomic_DNA"/>
</dbReference>
<dbReference type="InParanoid" id="D8LBM2"/>
<feature type="compositionally biased region" description="Basic and acidic residues" evidence="2">
    <location>
        <begin position="282"/>
        <end position="296"/>
    </location>
</feature>
<dbReference type="AlphaFoldDB" id="D8LBM2"/>
<evidence type="ECO:0000256" key="2">
    <source>
        <dbReference type="SAM" id="MobiDB-lite"/>
    </source>
</evidence>
<gene>
    <name evidence="3" type="ORF">Esi_0000_0540</name>
</gene>
<feature type="compositionally biased region" description="Basic and acidic residues" evidence="2">
    <location>
        <begin position="228"/>
        <end position="237"/>
    </location>
</feature>
<feature type="region of interest" description="Disordered" evidence="2">
    <location>
        <begin position="379"/>
        <end position="452"/>
    </location>
</feature>
<sequence length="562" mass="61472">MPSHQDTIPVDVPVAERSGRAGSVHELDVPEVLNLGDGCRSRATAQGVGEKNRDDETEVVALRELVQRQQEDLETAALIGQRLLDRVEELSASLEAVREEKWLAECEKDALQRDLDSATQRSEEPQVEELDLWSPAAHARTGARSSLSDDRPLSPVLENSSDAAEDVARHEQDREEIGRLRRVVKGLEEANTSLREELMESRLEATALRRTSLIQKEAALDRVMKEAIGDDGEEHRQARAGWGAPDDRQEEDEAEGDRQPRSFFSSSSSGVQEGGAPFDETEACHAGEEDGPRPEEAGDGGPPGCRARRESGGGGGEGTHRRKQSIESTASSRSFRCRLSSMFRDAEEQAELIEALRAQIAQLRLEAKATTRAAGTEFRWREKAAASHERDGGAGQRRGVCSSDDDSGSDRGRDTFRDEDAVGEEGGNGREKIGSRDEDGHRADEHRSNPLLQARVDELQAELETTKRALEALQRRTQQEQAVSVELQRELLRLHGTRYNSGAVAAAVARVSAGTLRPASYAAGRASEGWAGSIDCGGYFFAGAAARRQGLAWTRVSRTRGR</sequence>
<proteinExistence type="predicted"/>
<keyword evidence="1" id="KW-0175">Coiled coil</keyword>
<organism evidence="3 4">
    <name type="scientific">Ectocarpus siliculosus</name>
    <name type="common">Brown alga</name>
    <name type="synonym">Conferva siliculosa</name>
    <dbReference type="NCBI Taxonomy" id="2880"/>
    <lineage>
        <taxon>Eukaryota</taxon>
        <taxon>Sar</taxon>
        <taxon>Stramenopiles</taxon>
        <taxon>Ochrophyta</taxon>
        <taxon>PX clade</taxon>
        <taxon>Phaeophyceae</taxon>
        <taxon>Ectocarpales</taxon>
        <taxon>Ectocarpaceae</taxon>
        <taxon>Ectocarpus</taxon>
    </lineage>
</organism>
<evidence type="ECO:0000313" key="4">
    <source>
        <dbReference type="Proteomes" id="UP000002630"/>
    </source>
</evidence>
<feature type="compositionally biased region" description="Basic and acidic residues" evidence="2">
    <location>
        <begin position="408"/>
        <end position="420"/>
    </location>
</feature>